<accession>A0ABD6E663</accession>
<gene>
    <name evidence="1" type="ORF">AB6A40_002287</name>
</gene>
<dbReference type="InterPro" id="IPR008658">
    <property type="entry name" value="KAP3"/>
</dbReference>
<keyword evidence="2" id="KW-1185">Reference proteome</keyword>
<reference evidence="1 2" key="1">
    <citation type="submission" date="2024-08" db="EMBL/GenBank/DDBJ databases">
        <title>Gnathostoma spinigerum genome.</title>
        <authorList>
            <person name="Gonzalez-Bertolin B."/>
            <person name="Monzon S."/>
            <person name="Zaballos A."/>
            <person name="Jimenez P."/>
            <person name="Dekumyoy P."/>
            <person name="Varona S."/>
            <person name="Cuesta I."/>
            <person name="Sumanam S."/>
            <person name="Adisakwattana P."/>
            <person name="Gasser R.B."/>
            <person name="Hernandez-Gonzalez A."/>
            <person name="Young N.D."/>
            <person name="Perteguer M.J."/>
        </authorList>
    </citation>
    <scope>NUCLEOTIDE SEQUENCE [LARGE SCALE GENOMIC DNA]</scope>
    <source>
        <strain evidence="1">AL3</strain>
        <tissue evidence="1">Liver</tissue>
    </source>
</reference>
<dbReference type="InterPro" id="IPR016024">
    <property type="entry name" value="ARM-type_fold"/>
</dbReference>
<dbReference type="Pfam" id="PF05804">
    <property type="entry name" value="KAP"/>
    <property type="match status" value="1"/>
</dbReference>
<dbReference type="Proteomes" id="UP001608902">
    <property type="component" value="Unassembled WGS sequence"/>
</dbReference>
<dbReference type="EMBL" id="JBGFUD010000994">
    <property type="protein sequence ID" value="MFH4975578.1"/>
    <property type="molecule type" value="Genomic_DNA"/>
</dbReference>
<dbReference type="SMART" id="SM01297">
    <property type="entry name" value="KAP"/>
    <property type="match status" value="1"/>
</dbReference>
<sequence>MNFVLDDECALNLFYQLSIDDDAKAMVTFTDVIPQLLERVLSGEASQTHIAILVNIATEKRNAQLICGREGKGLDAIMGRAIEQQNLLLFKLLRNLASHTGSTQIMFSKWVQKLLCLATGQTTSPPASLSFRIGVESIRILSQLHLNNWDEFIQKNNMVSWVGDKINTSQGKNGSTDLLLQVVILSGTMALQSCAARLLVPLVDSFLRFLAEEQEDDEMVIQIVYFFYSLLLHEETNADLTSEDSPVGAYLIDLMHDKNEKIRELCERTLDLFAMTSDVWSRRMDAERFCWHNAQWLEMVTGNDCTMSCDSALSEPPSLFNDIFETEELAEMN</sequence>
<evidence type="ECO:0000313" key="2">
    <source>
        <dbReference type="Proteomes" id="UP001608902"/>
    </source>
</evidence>
<protein>
    <submittedName>
        <fullName evidence="1">Uncharacterized protein</fullName>
    </submittedName>
</protein>
<organism evidence="1 2">
    <name type="scientific">Gnathostoma spinigerum</name>
    <dbReference type="NCBI Taxonomy" id="75299"/>
    <lineage>
        <taxon>Eukaryota</taxon>
        <taxon>Metazoa</taxon>
        <taxon>Ecdysozoa</taxon>
        <taxon>Nematoda</taxon>
        <taxon>Chromadorea</taxon>
        <taxon>Rhabditida</taxon>
        <taxon>Spirurina</taxon>
        <taxon>Gnathostomatomorpha</taxon>
        <taxon>Gnathostomatoidea</taxon>
        <taxon>Gnathostomatidae</taxon>
        <taxon>Gnathostoma</taxon>
    </lineage>
</organism>
<evidence type="ECO:0000313" key="1">
    <source>
        <dbReference type="EMBL" id="MFH4975578.1"/>
    </source>
</evidence>
<dbReference type="SUPFAM" id="SSF48371">
    <property type="entry name" value="ARM repeat"/>
    <property type="match status" value="1"/>
</dbReference>
<dbReference type="Gene3D" id="1.25.10.10">
    <property type="entry name" value="Leucine-rich Repeat Variant"/>
    <property type="match status" value="1"/>
</dbReference>
<name>A0ABD6E663_9BILA</name>
<dbReference type="AlphaFoldDB" id="A0ABD6E663"/>
<proteinExistence type="predicted"/>
<dbReference type="InterPro" id="IPR011989">
    <property type="entry name" value="ARM-like"/>
</dbReference>
<comment type="caution">
    <text evidence="1">The sequence shown here is derived from an EMBL/GenBank/DDBJ whole genome shotgun (WGS) entry which is preliminary data.</text>
</comment>
<dbReference type="PANTHER" id="PTHR15605">
    <property type="entry name" value="KINESIN-ASSOCIATED PROTEINS"/>
    <property type="match status" value="1"/>
</dbReference>
<dbReference type="PANTHER" id="PTHR15605:SF2">
    <property type="entry name" value="KINESIN-ASSOCIATED PROTEIN 3"/>
    <property type="match status" value="1"/>
</dbReference>